<dbReference type="GeneID" id="32803877"/>
<proteinExistence type="predicted"/>
<dbReference type="RefSeq" id="WP_011531926.1">
    <property type="nucleotide sequence ID" value="NZ_CP132921.1"/>
</dbReference>
<evidence type="ECO:0000313" key="2">
    <source>
        <dbReference type="Proteomes" id="UP001183127"/>
    </source>
</evidence>
<keyword evidence="2" id="KW-1185">Reference proteome</keyword>
<dbReference type="InterPro" id="IPR025361">
    <property type="entry name" value="DUF4265"/>
</dbReference>
<dbReference type="EMBL" id="CP132921">
    <property type="protein sequence ID" value="WMW08379.1"/>
    <property type="molecule type" value="Genomic_DNA"/>
</dbReference>
<gene>
    <name evidence="1" type="ORF">RAH46_25675</name>
</gene>
<evidence type="ECO:0000313" key="1">
    <source>
        <dbReference type="EMBL" id="WMW08379.1"/>
    </source>
</evidence>
<accession>A0ABY9QYB2</accession>
<name>A0ABY9QYB2_9PSED</name>
<organism evidence="1 2">
    <name type="scientific">Pseudomonas entomophila</name>
    <dbReference type="NCBI Taxonomy" id="312306"/>
    <lineage>
        <taxon>Bacteria</taxon>
        <taxon>Pseudomonadati</taxon>
        <taxon>Pseudomonadota</taxon>
        <taxon>Gammaproteobacteria</taxon>
        <taxon>Pseudomonadales</taxon>
        <taxon>Pseudomonadaceae</taxon>
        <taxon>Pseudomonas</taxon>
    </lineage>
</organism>
<dbReference type="Proteomes" id="UP001183127">
    <property type="component" value="Chromosome"/>
</dbReference>
<sequence length="160" mass="17734">MGDSEQTVLIKVFVADDDGPVYEELPALQKGPSTYELLSSPGLALNLAKGDLVSIIDPNTPAQVLKRGGNFCIQIYADHIPDKDITSLEREVNALLGGTLDGVHEGNLALSVPARNGMDRLEEVFDGFTERTGIQWYYANIYKNFEDEDDETLLNWWLDS</sequence>
<protein>
    <submittedName>
        <fullName evidence="1">DUF4265 domain-containing protein</fullName>
    </submittedName>
</protein>
<dbReference type="Pfam" id="PF14085">
    <property type="entry name" value="DUF4265"/>
    <property type="match status" value="1"/>
</dbReference>
<reference evidence="1 2" key="1">
    <citation type="submission" date="2023-08" db="EMBL/GenBank/DDBJ databases">
        <title>Complete Genome Sequence of Pseudomonas entomophila TVIN A01.</title>
        <authorList>
            <person name="Shelke T."/>
            <person name="Mahar N.S."/>
            <person name="Gupta I."/>
            <person name="Gupta V."/>
        </authorList>
    </citation>
    <scope>NUCLEOTIDE SEQUENCE [LARGE SCALE GENOMIC DNA]</scope>
    <source>
        <strain evidence="1 2">TVIN-A01</strain>
    </source>
</reference>